<gene>
    <name evidence="1" type="ORF">SAMN05216193_111182</name>
</gene>
<evidence type="ECO:0000313" key="1">
    <source>
        <dbReference type="EMBL" id="SDO46405.1"/>
    </source>
</evidence>
<dbReference type="EMBL" id="FNIJ01000011">
    <property type="protein sequence ID" value="SDO46405.1"/>
    <property type="molecule type" value="Genomic_DNA"/>
</dbReference>
<dbReference type="RefSeq" id="WP_084311253.1">
    <property type="nucleotide sequence ID" value="NZ_FNIJ01000011.1"/>
</dbReference>
<keyword evidence="2" id="KW-1185">Reference proteome</keyword>
<reference evidence="2" key="1">
    <citation type="submission" date="2016-10" db="EMBL/GenBank/DDBJ databases">
        <authorList>
            <person name="Varghese N."/>
            <person name="Submissions S."/>
        </authorList>
    </citation>
    <scope>NUCLEOTIDE SEQUENCE [LARGE SCALE GENOMIC DNA]</scope>
    <source>
        <strain evidence="2">JCM 21621</strain>
    </source>
</reference>
<accession>A0A1H0JRH7</accession>
<proteinExistence type="predicted"/>
<organism evidence="1 2">
    <name type="scientific">Pseudomonas jinjuensis</name>
    <dbReference type="NCBI Taxonomy" id="198616"/>
    <lineage>
        <taxon>Bacteria</taxon>
        <taxon>Pseudomonadati</taxon>
        <taxon>Pseudomonadota</taxon>
        <taxon>Gammaproteobacteria</taxon>
        <taxon>Pseudomonadales</taxon>
        <taxon>Pseudomonadaceae</taxon>
        <taxon>Pseudomonas</taxon>
    </lineage>
</organism>
<dbReference type="Proteomes" id="UP000242957">
    <property type="component" value="Unassembled WGS sequence"/>
</dbReference>
<dbReference type="OrthoDB" id="7025713at2"/>
<sequence length="78" mass="8170">MRNQLAKSNNNLPGVLYAASGELDGCRASVMADGRSEVTMTFGPASVTLSAAAMIELITHLHKAMGAVVDHAEKEGQQ</sequence>
<evidence type="ECO:0000313" key="2">
    <source>
        <dbReference type="Proteomes" id="UP000242957"/>
    </source>
</evidence>
<dbReference type="AlphaFoldDB" id="A0A1H0JRH7"/>
<protein>
    <submittedName>
        <fullName evidence="1">Uncharacterized protein</fullName>
    </submittedName>
</protein>
<name>A0A1H0JRH7_9PSED</name>
<dbReference type="STRING" id="198616.SAMN05216193_111182"/>